<reference evidence="10" key="1">
    <citation type="submission" date="2012-11" db="EMBL/GenBank/DDBJ databases">
        <title>Dependencies among metagenomic species, viruses, plasmids and units of genetic variation.</title>
        <authorList>
            <person name="Nielsen H.B."/>
            <person name="Almeida M."/>
            <person name="Juncker A.S."/>
            <person name="Rasmussen S."/>
            <person name="Li J."/>
            <person name="Sunagawa S."/>
            <person name="Plichta D."/>
            <person name="Gautier L."/>
            <person name="Le Chatelier E."/>
            <person name="Peletier E."/>
            <person name="Bonde I."/>
            <person name="Nielsen T."/>
            <person name="Manichanh C."/>
            <person name="Arumugam M."/>
            <person name="Batto J."/>
            <person name="Santos M.B.Q.D."/>
            <person name="Blom N."/>
            <person name="Borruel N."/>
            <person name="Burgdorf K.S."/>
            <person name="Boumezbeur F."/>
            <person name="Casellas F."/>
            <person name="Dore J."/>
            <person name="Guarner F."/>
            <person name="Hansen T."/>
            <person name="Hildebrand F."/>
            <person name="Kaas R.S."/>
            <person name="Kennedy S."/>
            <person name="Kristiansen K."/>
            <person name="Kultima J.R."/>
            <person name="Leonard P."/>
            <person name="Levenez F."/>
            <person name="Lund O."/>
            <person name="Moumen B."/>
            <person name="Le Paslier D."/>
            <person name="Pons N."/>
            <person name="Pedersen O."/>
            <person name="Prifti E."/>
            <person name="Qin J."/>
            <person name="Raes J."/>
            <person name="Tap J."/>
            <person name="Tims S."/>
            <person name="Ussery D.W."/>
            <person name="Yamada T."/>
            <person name="MetaHit consortium"/>
            <person name="Renault P."/>
            <person name="Sicheritz-Ponten T."/>
            <person name="Bork P."/>
            <person name="Wang J."/>
            <person name="Brunak S."/>
            <person name="Ehrlich S.D."/>
        </authorList>
    </citation>
    <scope>NUCLEOTIDE SEQUENCE [LARGE SCALE GENOMIC DNA]</scope>
</reference>
<evidence type="ECO:0000259" key="9">
    <source>
        <dbReference type="Pfam" id="PF13231"/>
    </source>
</evidence>
<feature type="transmembrane region" description="Helical" evidence="8">
    <location>
        <begin position="167"/>
        <end position="185"/>
    </location>
</feature>
<evidence type="ECO:0000256" key="7">
    <source>
        <dbReference type="ARBA" id="ARBA00023136"/>
    </source>
</evidence>
<accession>R7B0A5</accession>
<feature type="transmembrane region" description="Helical" evidence="8">
    <location>
        <begin position="248"/>
        <end position="273"/>
    </location>
</feature>
<feature type="transmembrane region" description="Helical" evidence="8">
    <location>
        <begin position="432"/>
        <end position="452"/>
    </location>
</feature>
<keyword evidence="3" id="KW-0328">Glycosyltransferase</keyword>
<feature type="transmembrane region" description="Helical" evidence="8">
    <location>
        <begin position="486"/>
        <end position="505"/>
    </location>
</feature>
<keyword evidence="5 8" id="KW-0812">Transmembrane</keyword>
<evidence type="ECO:0000256" key="4">
    <source>
        <dbReference type="ARBA" id="ARBA00022679"/>
    </source>
</evidence>
<keyword evidence="2" id="KW-1003">Cell membrane</keyword>
<dbReference type="GO" id="GO:0016763">
    <property type="term" value="F:pentosyltransferase activity"/>
    <property type="evidence" value="ECO:0007669"/>
    <property type="project" value="TreeGrafter"/>
</dbReference>
<keyword evidence="6 8" id="KW-1133">Transmembrane helix</keyword>
<keyword evidence="7 8" id="KW-0472">Membrane</keyword>
<dbReference type="Pfam" id="PF13231">
    <property type="entry name" value="PMT_2"/>
    <property type="match status" value="1"/>
</dbReference>
<dbReference type="GO" id="GO:0005886">
    <property type="term" value="C:plasma membrane"/>
    <property type="evidence" value="ECO:0007669"/>
    <property type="project" value="UniProtKB-SubCell"/>
</dbReference>
<dbReference type="EMBL" id="CBHH010000032">
    <property type="protein sequence ID" value="CDD56337.1"/>
    <property type="molecule type" value="Genomic_DNA"/>
</dbReference>
<feature type="transmembrane region" description="Helical" evidence="8">
    <location>
        <begin position="192"/>
        <end position="211"/>
    </location>
</feature>
<evidence type="ECO:0000256" key="5">
    <source>
        <dbReference type="ARBA" id="ARBA00022692"/>
    </source>
</evidence>
<dbReference type="InterPro" id="IPR038731">
    <property type="entry name" value="RgtA/B/C-like"/>
</dbReference>
<sequence length="514" mass="57595">MNLKMESEGMKCGMVLDKIYRYTVGVLMIVITGVLFAMALCGTSFISQSEHTTYSADNFIVQLAAVLAFTAITFAAVRLKKQPEFRKAAAAACVLLGIFLFALIVGTQMAPGSDSGMICAVARRIIRNDLSEDFTQTTIRYMQKYPNQNGMVVFIWALFNFIGTDNYIALQLINLAALFIAYYYIYRLIKEVFGEDIAAVSVIVMCMFLPFSIYVMFVYGTMLGMACAMVACYMLVRFVRDGHMRHGVLSAVMVALACVFKSNYMIVFAALLITELITLIKTRSRKMLAAAVLMTALNMMVSPLTSAAYTAISGDAASDGVPHLAWVAMGLQESPGRAEGWYNGYNDRVYADNNGDTAAESQQCREYLRQRIPYMLKNPAYTVKFFAKKTASQWNNPTFECFTFIGDMQTANHKVMPSMEAIYTDGTSVNSLLIKFMNIMQSVILGGAFAYFVLNFKRSDLQELIYALIFVGGFLFHFMWEAKCQYTVVYILLLIPYAVMGYNAMCRRLQERGR</sequence>
<evidence type="ECO:0000256" key="2">
    <source>
        <dbReference type="ARBA" id="ARBA00022475"/>
    </source>
</evidence>
<dbReference type="PANTHER" id="PTHR33908:SF11">
    <property type="entry name" value="MEMBRANE PROTEIN"/>
    <property type="match status" value="1"/>
</dbReference>
<feature type="domain" description="Glycosyltransferase RgtA/B/C/D-like" evidence="9">
    <location>
        <begin position="151"/>
        <end position="299"/>
    </location>
</feature>
<evidence type="ECO:0000256" key="6">
    <source>
        <dbReference type="ARBA" id="ARBA00022989"/>
    </source>
</evidence>
<dbReference type="PANTHER" id="PTHR33908">
    <property type="entry name" value="MANNOSYLTRANSFERASE YKCB-RELATED"/>
    <property type="match status" value="1"/>
</dbReference>
<dbReference type="GO" id="GO:0009103">
    <property type="term" value="P:lipopolysaccharide biosynthetic process"/>
    <property type="evidence" value="ECO:0007669"/>
    <property type="project" value="UniProtKB-ARBA"/>
</dbReference>
<feature type="transmembrane region" description="Helical" evidence="8">
    <location>
        <begin position="464"/>
        <end position="480"/>
    </location>
</feature>
<dbReference type="InterPro" id="IPR050297">
    <property type="entry name" value="LipidA_mod_glycosyltrf_83"/>
</dbReference>
<evidence type="ECO:0000256" key="3">
    <source>
        <dbReference type="ARBA" id="ARBA00022676"/>
    </source>
</evidence>
<feature type="transmembrane region" description="Helical" evidence="8">
    <location>
        <begin position="89"/>
        <end position="107"/>
    </location>
</feature>
<comment type="subcellular location">
    <subcellularLocation>
        <location evidence="1">Cell membrane</location>
        <topology evidence="1">Multi-pass membrane protein</topology>
    </subcellularLocation>
</comment>
<dbReference type="AlphaFoldDB" id="R7B0A5"/>
<evidence type="ECO:0000256" key="1">
    <source>
        <dbReference type="ARBA" id="ARBA00004651"/>
    </source>
</evidence>
<protein>
    <recommendedName>
        <fullName evidence="9">Glycosyltransferase RgtA/B/C/D-like domain-containing protein</fullName>
    </recommendedName>
</protein>
<organism evidence="10 11">
    <name type="scientific">Bacteroides pectinophilus CAG:437</name>
    <dbReference type="NCBI Taxonomy" id="1263051"/>
    <lineage>
        <taxon>Bacteria</taxon>
        <taxon>Bacillati</taxon>
        <taxon>Bacillota</taxon>
        <taxon>Clostridia</taxon>
        <taxon>Eubacteriales</taxon>
    </lineage>
</organism>
<name>R7B0A5_9FIRM</name>
<gene>
    <name evidence="10" type="ORF">BN656_00917</name>
</gene>
<evidence type="ECO:0000313" key="10">
    <source>
        <dbReference type="EMBL" id="CDD56337.1"/>
    </source>
</evidence>
<comment type="caution">
    <text evidence="10">The sequence shown here is derived from an EMBL/GenBank/DDBJ whole genome shotgun (WGS) entry which is preliminary data.</text>
</comment>
<evidence type="ECO:0000256" key="8">
    <source>
        <dbReference type="SAM" id="Phobius"/>
    </source>
</evidence>
<dbReference type="Proteomes" id="UP000018141">
    <property type="component" value="Unassembled WGS sequence"/>
</dbReference>
<feature type="transmembrane region" description="Helical" evidence="8">
    <location>
        <begin position="59"/>
        <end position="77"/>
    </location>
</feature>
<proteinExistence type="predicted"/>
<keyword evidence="4" id="KW-0808">Transferase</keyword>
<feature type="transmembrane region" description="Helical" evidence="8">
    <location>
        <begin position="20"/>
        <end position="47"/>
    </location>
</feature>
<evidence type="ECO:0000313" key="11">
    <source>
        <dbReference type="Proteomes" id="UP000018141"/>
    </source>
</evidence>